<keyword evidence="1" id="KW-1133">Transmembrane helix</keyword>
<accession>A0A3N6PBP8</accession>
<keyword evidence="1" id="KW-0472">Membrane</keyword>
<dbReference type="OrthoDB" id="468026at2"/>
<comment type="caution">
    <text evidence="2">The sequence shown here is derived from an EMBL/GenBank/DDBJ whole genome shotgun (WGS) entry which is preliminary data.</text>
</comment>
<evidence type="ECO:0000256" key="1">
    <source>
        <dbReference type="SAM" id="Phobius"/>
    </source>
</evidence>
<dbReference type="AlphaFoldDB" id="A0A3N6PBP8"/>
<feature type="transmembrane region" description="Helical" evidence="1">
    <location>
        <begin position="44"/>
        <end position="63"/>
    </location>
</feature>
<dbReference type="EMBL" id="RCBY01000085">
    <property type="protein sequence ID" value="RQH40853.1"/>
    <property type="molecule type" value="Genomic_DNA"/>
</dbReference>
<name>A0A3N6PBP8_9CYAN</name>
<dbReference type="Proteomes" id="UP000269154">
    <property type="component" value="Unassembled WGS sequence"/>
</dbReference>
<keyword evidence="1" id="KW-0812">Transmembrane</keyword>
<proteinExistence type="predicted"/>
<gene>
    <name evidence="2" type="ORF">D5R40_16005</name>
</gene>
<evidence type="ECO:0000313" key="2">
    <source>
        <dbReference type="EMBL" id="RQH40853.1"/>
    </source>
</evidence>
<protein>
    <submittedName>
        <fullName evidence="2">Uncharacterized protein</fullName>
    </submittedName>
</protein>
<evidence type="ECO:0000313" key="3">
    <source>
        <dbReference type="Proteomes" id="UP000269154"/>
    </source>
</evidence>
<sequence length="96" mass="11044">MRILQLWCQNIRSGIQYNPPGFIELIMLVFAIVLLLCWSVTEQWQYLVLCLSYVMGYSISILVREALTPSPQIQASQFTAILLLILSTYSFADLIR</sequence>
<feature type="transmembrane region" description="Helical" evidence="1">
    <location>
        <begin position="75"/>
        <end position="92"/>
    </location>
</feature>
<feature type="transmembrane region" description="Helical" evidence="1">
    <location>
        <begin position="21"/>
        <end position="38"/>
    </location>
</feature>
<reference evidence="2 3" key="1">
    <citation type="journal article" date="2018" name="ACS Chem. Biol.">
        <title>Ketoreductase domain dysfunction expands chemodiversity: malyngamide biosynthesis in the cyanobacterium Okeania hirsuta.</title>
        <authorList>
            <person name="Moss N.A."/>
            <person name="Leao T."/>
            <person name="Rankin M."/>
            <person name="McCullough T.M."/>
            <person name="Qu P."/>
            <person name="Korobeynikov A."/>
            <person name="Smith J.L."/>
            <person name="Gerwick L."/>
            <person name="Gerwick W.H."/>
        </authorList>
    </citation>
    <scope>NUCLEOTIDE SEQUENCE [LARGE SCALE GENOMIC DNA]</scope>
    <source>
        <strain evidence="2 3">PAB10Feb10-1</strain>
    </source>
</reference>
<organism evidence="2 3">
    <name type="scientific">Okeania hirsuta</name>
    <dbReference type="NCBI Taxonomy" id="1458930"/>
    <lineage>
        <taxon>Bacteria</taxon>
        <taxon>Bacillati</taxon>
        <taxon>Cyanobacteriota</taxon>
        <taxon>Cyanophyceae</taxon>
        <taxon>Oscillatoriophycideae</taxon>
        <taxon>Oscillatoriales</taxon>
        <taxon>Microcoleaceae</taxon>
        <taxon>Okeania</taxon>
    </lineage>
</organism>
<dbReference type="RefSeq" id="WP_124142972.1">
    <property type="nucleotide sequence ID" value="NZ_CAWOKI010000224.1"/>
</dbReference>
<keyword evidence="3" id="KW-1185">Reference proteome</keyword>